<keyword evidence="4 5" id="KW-0274">FAD</keyword>
<accession>A0A841J3B7</accession>
<feature type="domain" description="Acyl-CoA dehydrogenase/oxidase C-terminal" evidence="6">
    <location>
        <begin position="251"/>
        <end position="368"/>
    </location>
</feature>
<dbReference type="RefSeq" id="WP_184077574.1">
    <property type="nucleotide sequence ID" value="NZ_JACIJP010000001.1"/>
</dbReference>
<organism evidence="9 10">
    <name type="scientific">Sphingobium subterraneum</name>
    <dbReference type="NCBI Taxonomy" id="627688"/>
    <lineage>
        <taxon>Bacteria</taxon>
        <taxon>Pseudomonadati</taxon>
        <taxon>Pseudomonadota</taxon>
        <taxon>Alphaproteobacteria</taxon>
        <taxon>Sphingomonadales</taxon>
        <taxon>Sphingomonadaceae</taxon>
        <taxon>Sphingobium</taxon>
    </lineage>
</organism>
<evidence type="ECO:0000313" key="9">
    <source>
        <dbReference type="EMBL" id="MBB6123008.1"/>
    </source>
</evidence>
<dbReference type="PANTHER" id="PTHR43884">
    <property type="entry name" value="ACYL-COA DEHYDROGENASE"/>
    <property type="match status" value="1"/>
</dbReference>
<dbReference type="InterPro" id="IPR009075">
    <property type="entry name" value="AcylCo_DH/oxidase_C"/>
</dbReference>
<dbReference type="AlphaFoldDB" id="A0A841J3B7"/>
<evidence type="ECO:0000256" key="2">
    <source>
        <dbReference type="ARBA" id="ARBA00009347"/>
    </source>
</evidence>
<feature type="domain" description="Acyl-CoA oxidase/dehydrogenase middle" evidence="7">
    <location>
        <begin position="151"/>
        <end position="228"/>
    </location>
</feature>
<dbReference type="SUPFAM" id="SSF56645">
    <property type="entry name" value="Acyl-CoA dehydrogenase NM domain-like"/>
    <property type="match status" value="1"/>
</dbReference>
<dbReference type="InterPro" id="IPR046373">
    <property type="entry name" value="Acyl-CoA_Oxase/DH_mid-dom_sf"/>
</dbReference>
<evidence type="ECO:0000259" key="7">
    <source>
        <dbReference type="Pfam" id="PF02770"/>
    </source>
</evidence>
<feature type="domain" description="Acyl-CoA dehydrogenase/oxidase N-terminal" evidence="8">
    <location>
        <begin position="7"/>
        <end position="122"/>
    </location>
</feature>
<dbReference type="InterPro" id="IPR037069">
    <property type="entry name" value="AcylCoA_DH/ox_N_sf"/>
</dbReference>
<keyword evidence="10" id="KW-1185">Reference proteome</keyword>
<dbReference type="SUPFAM" id="SSF47203">
    <property type="entry name" value="Acyl-CoA dehydrogenase C-terminal domain-like"/>
    <property type="match status" value="1"/>
</dbReference>
<comment type="similarity">
    <text evidence="2 5">Belongs to the acyl-CoA dehydrogenase family.</text>
</comment>
<dbReference type="Proteomes" id="UP000552700">
    <property type="component" value="Unassembled WGS sequence"/>
</dbReference>
<dbReference type="EMBL" id="JACIJP010000001">
    <property type="protein sequence ID" value="MBB6123008.1"/>
    <property type="molecule type" value="Genomic_DNA"/>
</dbReference>
<dbReference type="Gene3D" id="1.10.540.10">
    <property type="entry name" value="Acyl-CoA dehydrogenase/oxidase, N-terminal domain"/>
    <property type="match status" value="1"/>
</dbReference>
<protein>
    <submittedName>
        <fullName evidence="9">Alkylation response protein AidB-like acyl-CoA dehydrogenase</fullName>
    </submittedName>
</protein>
<evidence type="ECO:0000256" key="1">
    <source>
        <dbReference type="ARBA" id="ARBA00001974"/>
    </source>
</evidence>
<dbReference type="InterPro" id="IPR013786">
    <property type="entry name" value="AcylCoA_DH/ox_N"/>
</dbReference>
<evidence type="ECO:0000259" key="6">
    <source>
        <dbReference type="Pfam" id="PF00441"/>
    </source>
</evidence>
<evidence type="ECO:0000256" key="5">
    <source>
        <dbReference type="RuleBase" id="RU362125"/>
    </source>
</evidence>
<dbReference type="Pfam" id="PF02770">
    <property type="entry name" value="Acyl-CoA_dh_M"/>
    <property type="match status" value="1"/>
</dbReference>
<dbReference type="GO" id="GO:0050660">
    <property type="term" value="F:flavin adenine dinucleotide binding"/>
    <property type="evidence" value="ECO:0007669"/>
    <property type="project" value="InterPro"/>
</dbReference>
<dbReference type="Gene3D" id="1.20.140.10">
    <property type="entry name" value="Butyryl-CoA Dehydrogenase, subunit A, domain 3"/>
    <property type="match status" value="1"/>
</dbReference>
<gene>
    <name evidence="9" type="ORF">FHS92_000715</name>
</gene>
<dbReference type="Pfam" id="PF02771">
    <property type="entry name" value="Acyl-CoA_dh_N"/>
    <property type="match status" value="1"/>
</dbReference>
<evidence type="ECO:0000256" key="3">
    <source>
        <dbReference type="ARBA" id="ARBA00022630"/>
    </source>
</evidence>
<comment type="caution">
    <text evidence="9">The sequence shown here is derived from an EMBL/GenBank/DDBJ whole genome shotgun (WGS) entry which is preliminary data.</text>
</comment>
<keyword evidence="5" id="KW-0560">Oxidoreductase</keyword>
<sequence>MLDFRLTDEQKAFQQMARDFAQNEIAPAALILDQKATWEERVPTDLLRQGSQLGFRTFVLSEENGGAGISDHLTSCLIAEELGAGDIGTAYYFMLTARRARDWIDLRMTQEQKDYFLPKFLEDDLYHMTVAAHEPDTDLSYDYLVDTPSNAKFRTTAVEQPDGTWIINGAKNYQTIGYTAKLLMVLAHTETGPQAFLVEGDSEGLVRHPMSKMGRRVGDNAEIFFDNVRVPKGRILPPGQPGRHDVGTVGTIAAMSLGLARAAYDETLKFVQERSTGGKLLVKHQATGMALADMSTAIEAARLLIWKAAWAKDHPEAEENGIDPRLIELQAAMNVGEAVQKVIVRGMELFGGAGVISGMPIEKYARDSFVQFHVSFPTTNRLRIAESALGFKRSVSPLMPL</sequence>
<dbReference type="InterPro" id="IPR009100">
    <property type="entry name" value="AcylCoA_DH/oxidase_NM_dom_sf"/>
</dbReference>
<dbReference type="PANTHER" id="PTHR43884:SF12">
    <property type="entry name" value="ISOVALERYL-COA DEHYDROGENASE, MITOCHONDRIAL-RELATED"/>
    <property type="match status" value="1"/>
</dbReference>
<dbReference type="InterPro" id="IPR006091">
    <property type="entry name" value="Acyl-CoA_Oxase/DH_mid-dom"/>
</dbReference>
<name>A0A841J3B7_9SPHN</name>
<evidence type="ECO:0000259" key="8">
    <source>
        <dbReference type="Pfam" id="PF02771"/>
    </source>
</evidence>
<evidence type="ECO:0000256" key="4">
    <source>
        <dbReference type="ARBA" id="ARBA00022827"/>
    </source>
</evidence>
<keyword evidence="3 5" id="KW-0285">Flavoprotein</keyword>
<reference evidence="9 10" key="1">
    <citation type="submission" date="2020-08" db="EMBL/GenBank/DDBJ databases">
        <title>Genomic Encyclopedia of Type Strains, Phase IV (KMG-IV): sequencing the most valuable type-strain genomes for metagenomic binning, comparative biology and taxonomic classification.</title>
        <authorList>
            <person name="Goeker M."/>
        </authorList>
    </citation>
    <scope>NUCLEOTIDE SEQUENCE [LARGE SCALE GENOMIC DNA]</scope>
    <source>
        <strain evidence="9 10">DSM 102255</strain>
    </source>
</reference>
<dbReference type="Gene3D" id="2.40.110.10">
    <property type="entry name" value="Butyryl-CoA Dehydrogenase, subunit A, domain 2"/>
    <property type="match status" value="1"/>
</dbReference>
<evidence type="ECO:0000313" key="10">
    <source>
        <dbReference type="Proteomes" id="UP000552700"/>
    </source>
</evidence>
<dbReference type="InterPro" id="IPR036250">
    <property type="entry name" value="AcylCo_DH-like_C"/>
</dbReference>
<proteinExistence type="inferred from homology"/>
<comment type="cofactor">
    <cofactor evidence="1 5">
        <name>FAD</name>
        <dbReference type="ChEBI" id="CHEBI:57692"/>
    </cofactor>
</comment>
<dbReference type="Pfam" id="PF00441">
    <property type="entry name" value="Acyl-CoA_dh_1"/>
    <property type="match status" value="1"/>
</dbReference>
<dbReference type="GO" id="GO:0003995">
    <property type="term" value="F:acyl-CoA dehydrogenase activity"/>
    <property type="evidence" value="ECO:0007669"/>
    <property type="project" value="TreeGrafter"/>
</dbReference>